<dbReference type="PRINTS" id="PR00344">
    <property type="entry name" value="BCTRLSENSOR"/>
</dbReference>
<dbReference type="InterPro" id="IPR029016">
    <property type="entry name" value="GAF-like_dom_sf"/>
</dbReference>
<evidence type="ECO:0000256" key="5">
    <source>
        <dbReference type="ARBA" id="ARBA00022777"/>
    </source>
</evidence>
<proteinExistence type="predicted"/>
<evidence type="ECO:0000313" key="10">
    <source>
        <dbReference type="EMBL" id="OAD19328.1"/>
    </source>
</evidence>
<dbReference type="Gene3D" id="3.30.450.40">
    <property type="match status" value="1"/>
</dbReference>
<dbReference type="FunFam" id="3.30.565.10:FF:000010">
    <property type="entry name" value="Sensor histidine kinase RcsC"/>
    <property type="match status" value="1"/>
</dbReference>
<dbReference type="GO" id="GO:0000155">
    <property type="term" value="F:phosphorelay sensor kinase activity"/>
    <property type="evidence" value="ECO:0007669"/>
    <property type="project" value="InterPro"/>
</dbReference>
<evidence type="ECO:0000259" key="9">
    <source>
        <dbReference type="PROSITE" id="PS50110"/>
    </source>
</evidence>
<dbReference type="Pfam" id="PF00072">
    <property type="entry name" value="Response_reg"/>
    <property type="match status" value="1"/>
</dbReference>
<evidence type="ECO:0000256" key="6">
    <source>
        <dbReference type="ARBA" id="ARBA00023012"/>
    </source>
</evidence>
<keyword evidence="6" id="KW-0902">Two-component regulatory system</keyword>
<dbReference type="SUPFAM" id="SSF55874">
    <property type="entry name" value="ATPase domain of HSP90 chaperone/DNA topoisomerase II/histidine kinase"/>
    <property type="match status" value="1"/>
</dbReference>
<feature type="domain" description="Histidine kinase" evidence="8">
    <location>
        <begin position="90"/>
        <end position="311"/>
    </location>
</feature>
<dbReference type="PROSITE" id="PS50110">
    <property type="entry name" value="RESPONSE_REGULATORY"/>
    <property type="match status" value="1"/>
</dbReference>
<evidence type="ECO:0000256" key="7">
    <source>
        <dbReference type="PROSITE-ProRule" id="PRU00169"/>
    </source>
</evidence>
<feature type="domain" description="Response regulatory" evidence="9">
    <location>
        <begin position="335"/>
        <end position="451"/>
    </location>
</feature>
<keyword evidence="3 7" id="KW-0597">Phosphoprotein</keyword>
<dbReference type="AlphaFoldDB" id="A0A176RUB5"/>
<dbReference type="Gene3D" id="1.10.287.130">
    <property type="match status" value="1"/>
</dbReference>
<evidence type="ECO:0000256" key="3">
    <source>
        <dbReference type="ARBA" id="ARBA00022553"/>
    </source>
</evidence>
<dbReference type="CDD" id="cd00082">
    <property type="entry name" value="HisKA"/>
    <property type="match status" value="1"/>
</dbReference>
<dbReference type="Proteomes" id="UP000076962">
    <property type="component" value="Unassembled WGS sequence"/>
</dbReference>
<dbReference type="InterPro" id="IPR036890">
    <property type="entry name" value="HATPase_C_sf"/>
</dbReference>
<keyword evidence="5" id="KW-0418">Kinase</keyword>
<accession>A0A176RUB5</accession>
<protein>
    <recommendedName>
        <fullName evidence="2">histidine kinase</fullName>
        <ecNumber evidence="2">2.7.13.3</ecNumber>
    </recommendedName>
</protein>
<dbReference type="CDD" id="cd16922">
    <property type="entry name" value="HATPase_EvgS-ArcB-TorS-like"/>
    <property type="match status" value="1"/>
</dbReference>
<dbReference type="Gene3D" id="3.40.50.2300">
    <property type="match status" value="1"/>
</dbReference>
<feature type="modified residue" description="4-aspartylphosphate" evidence="7">
    <location>
        <position position="384"/>
    </location>
</feature>
<dbReference type="SUPFAM" id="SSF47384">
    <property type="entry name" value="Homodimeric domain of signal transducing histidine kinase"/>
    <property type="match status" value="1"/>
</dbReference>
<evidence type="ECO:0000256" key="1">
    <source>
        <dbReference type="ARBA" id="ARBA00000085"/>
    </source>
</evidence>
<evidence type="ECO:0000256" key="2">
    <source>
        <dbReference type="ARBA" id="ARBA00012438"/>
    </source>
</evidence>
<organism evidence="10 11">
    <name type="scientific">Candidatus Thiomargarita nelsonii</name>
    <dbReference type="NCBI Taxonomy" id="1003181"/>
    <lineage>
        <taxon>Bacteria</taxon>
        <taxon>Pseudomonadati</taxon>
        <taxon>Pseudomonadota</taxon>
        <taxon>Gammaproteobacteria</taxon>
        <taxon>Thiotrichales</taxon>
        <taxon>Thiotrichaceae</taxon>
        <taxon>Thiomargarita</taxon>
    </lineage>
</organism>
<dbReference type="EMBL" id="LUTY01002845">
    <property type="protein sequence ID" value="OAD19328.1"/>
    <property type="molecule type" value="Genomic_DNA"/>
</dbReference>
<dbReference type="EC" id="2.7.13.3" evidence="2"/>
<keyword evidence="4" id="KW-0808">Transferase</keyword>
<dbReference type="InterPro" id="IPR004358">
    <property type="entry name" value="Sig_transdc_His_kin-like_C"/>
</dbReference>
<dbReference type="Pfam" id="PF00512">
    <property type="entry name" value="HisKA"/>
    <property type="match status" value="1"/>
</dbReference>
<dbReference type="InterPro" id="IPR011006">
    <property type="entry name" value="CheY-like_superfamily"/>
</dbReference>
<dbReference type="InterPro" id="IPR005467">
    <property type="entry name" value="His_kinase_dom"/>
</dbReference>
<dbReference type="SMART" id="SM00387">
    <property type="entry name" value="HATPase_c"/>
    <property type="match status" value="1"/>
</dbReference>
<dbReference type="PANTHER" id="PTHR45339:SF1">
    <property type="entry name" value="HYBRID SIGNAL TRANSDUCTION HISTIDINE KINASE J"/>
    <property type="match status" value="1"/>
</dbReference>
<evidence type="ECO:0000256" key="4">
    <source>
        <dbReference type="ARBA" id="ARBA00022679"/>
    </source>
</evidence>
<dbReference type="SMART" id="SM00448">
    <property type="entry name" value="REC"/>
    <property type="match status" value="1"/>
</dbReference>
<evidence type="ECO:0000313" key="11">
    <source>
        <dbReference type="Proteomes" id="UP000076962"/>
    </source>
</evidence>
<dbReference type="Pfam" id="PF02518">
    <property type="entry name" value="HATPase_c"/>
    <property type="match status" value="1"/>
</dbReference>
<gene>
    <name evidence="10" type="ORF">THIOM_005046</name>
</gene>
<dbReference type="SMART" id="SM00388">
    <property type="entry name" value="HisKA"/>
    <property type="match status" value="1"/>
</dbReference>
<name>A0A176RUB5_9GAMM</name>
<dbReference type="SUPFAM" id="SSF52172">
    <property type="entry name" value="CheY-like"/>
    <property type="match status" value="1"/>
</dbReference>
<comment type="catalytic activity">
    <reaction evidence="1">
        <text>ATP + protein L-histidine = ADP + protein N-phospho-L-histidine.</text>
        <dbReference type="EC" id="2.7.13.3"/>
    </reaction>
</comment>
<dbReference type="CDD" id="cd17546">
    <property type="entry name" value="REC_hyHK_CKI1_RcsC-like"/>
    <property type="match status" value="1"/>
</dbReference>
<dbReference type="InterPro" id="IPR036097">
    <property type="entry name" value="HisK_dim/P_sf"/>
</dbReference>
<dbReference type="Gene3D" id="3.30.565.10">
    <property type="entry name" value="Histidine kinase-like ATPase, C-terminal domain"/>
    <property type="match status" value="1"/>
</dbReference>
<dbReference type="SUPFAM" id="SSF55781">
    <property type="entry name" value="GAF domain-like"/>
    <property type="match status" value="1"/>
</dbReference>
<evidence type="ECO:0000259" key="8">
    <source>
        <dbReference type="PROSITE" id="PS50109"/>
    </source>
</evidence>
<sequence length="533" mass="60589">MPLKNQAQLTGILYLENNLTTAAFTSDRLEVLNLLSSQIAIFIENSILYNQLEQKVAERTDELEQEVVVRKRAEESAKVANQAKSTFLANMSHELRTPLNAILGYTQILKRDHTLMAQLNKPIDTIHRSGEHLLMMINDILDLSKIEANKMQLSLSEFHLPTFLTTLVEMSQIRAQLKGISVVYQAPPDLQSTVVGDEIHLRQIVLNLLSNAIKFTQQGQVVFKVEILEIDKQNLKIRFQVEDSGMGIVSERLEEIFWPFHQVGDQRVQAQGTGLGLAISQKLAHLMGSELQAQSTVGQGSTFWFELDLVIIATNLEPVKTETRQIIGFRGRKNQIFIIDDNLDNREVLKDMLLPLGFEISEAINGQDALEKLSEFQPDLILLDLLMPKSDGFDFLRQLQQMPIWKDVRVIAVSGDSFKKTQEEILAAGCHDFLSKPVHLETLLDCLQRHLKLEWIYEDKSDTQAFILPPPEKLAVLRELAEMSNITDIQDYLHEMEALDHQFIPFISKVEAFTKQYQFESLVAWIDSQTSAG</sequence>
<dbReference type="PROSITE" id="PS50109">
    <property type="entry name" value="HIS_KIN"/>
    <property type="match status" value="1"/>
</dbReference>
<reference evidence="10 11" key="1">
    <citation type="submission" date="2016-05" db="EMBL/GenBank/DDBJ databases">
        <title>Single-cell genome of chain-forming Candidatus Thiomargarita nelsonii and comparison to other large sulfur-oxidizing bacteria.</title>
        <authorList>
            <person name="Winkel M."/>
            <person name="Salman V."/>
            <person name="Woyke T."/>
            <person name="Schulz-Vogt H."/>
            <person name="Richter M."/>
            <person name="Flood B."/>
            <person name="Bailey J."/>
            <person name="Amann R."/>
            <person name="Mussmann M."/>
        </authorList>
    </citation>
    <scope>NUCLEOTIDE SEQUENCE [LARGE SCALE GENOMIC DNA]</scope>
    <source>
        <strain evidence="10 11">THI036</strain>
    </source>
</reference>
<dbReference type="InterPro" id="IPR003594">
    <property type="entry name" value="HATPase_dom"/>
</dbReference>
<dbReference type="FunFam" id="1.10.287.130:FF:000001">
    <property type="entry name" value="Two-component sensor histidine kinase"/>
    <property type="match status" value="1"/>
</dbReference>
<dbReference type="PANTHER" id="PTHR45339">
    <property type="entry name" value="HYBRID SIGNAL TRANSDUCTION HISTIDINE KINASE J"/>
    <property type="match status" value="1"/>
</dbReference>
<keyword evidence="11" id="KW-1185">Reference proteome</keyword>
<dbReference type="InterPro" id="IPR001789">
    <property type="entry name" value="Sig_transdc_resp-reg_receiver"/>
</dbReference>
<comment type="caution">
    <text evidence="10">The sequence shown here is derived from an EMBL/GenBank/DDBJ whole genome shotgun (WGS) entry which is preliminary data.</text>
</comment>
<dbReference type="InterPro" id="IPR003661">
    <property type="entry name" value="HisK_dim/P_dom"/>
</dbReference>